<evidence type="ECO:0000313" key="3">
    <source>
        <dbReference type="EMBL" id="KAF2893140.1"/>
    </source>
</evidence>
<dbReference type="InterPro" id="IPR008042">
    <property type="entry name" value="Retrotrans_Pao"/>
</dbReference>
<dbReference type="OrthoDB" id="5967017at2759"/>
<evidence type="ECO:0000256" key="1">
    <source>
        <dbReference type="SAM" id="MobiDB-lite"/>
    </source>
</evidence>
<dbReference type="AlphaFoldDB" id="A0A8K0D1L8"/>
<dbReference type="Gene3D" id="3.30.420.10">
    <property type="entry name" value="Ribonuclease H-like superfamily/Ribonuclease H"/>
    <property type="match status" value="1"/>
</dbReference>
<evidence type="ECO:0000259" key="2">
    <source>
        <dbReference type="Pfam" id="PF18701"/>
    </source>
</evidence>
<protein>
    <recommendedName>
        <fullName evidence="2">DUF5641 domain-containing protein</fullName>
    </recommendedName>
</protein>
<gene>
    <name evidence="3" type="ORF">ILUMI_13033</name>
</gene>
<dbReference type="PANTHER" id="PTHR47331">
    <property type="entry name" value="PHD-TYPE DOMAIN-CONTAINING PROTEIN"/>
    <property type="match status" value="1"/>
</dbReference>
<organism evidence="3 4">
    <name type="scientific">Ignelater luminosus</name>
    <name type="common">Cucubano</name>
    <name type="synonym">Pyrophorus luminosus</name>
    <dbReference type="NCBI Taxonomy" id="2038154"/>
    <lineage>
        <taxon>Eukaryota</taxon>
        <taxon>Metazoa</taxon>
        <taxon>Ecdysozoa</taxon>
        <taxon>Arthropoda</taxon>
        <taxon>Hexapoda</taxon>
        <taxon>Insecta</taxon>
        <taxon>Pterygota</taxon>
        <taxon>Neoptera</taxon>
        <taxon>Endopterygota</taxon>
        <taxon>Coleoptera</taxon>
        <taxon>Polyphaga</taxon>
        <taxon>Elateriformia</taxon>
        <taxon>Elateroidea</taxon>
        <taxon>Elateridae</taxon>
        <taxon>Agrypninae</taxon>
        <taxon>Pyrophorini</taxon>
        <taxon>Ignelater</taxon>
    </lineage>
</organism>
<dbReference type="InterPro" id="IPR040676">
    <property type="entry name" value="DUF5641"/>
</dbReference>
<dbReference type="GO" id="GO:0003676">
    <property type="term" value="F:nucleic acid binding"/>
    <property type="evidence" value="ECO:0007669"/>
    <property type="project" value="InterPro"/>
</dbReference>
<dbReference type="Pfam" id="PF18701">
    <property type="entry name" value="DUF5641"/>
    <property type="match status" value="1"/>
</dbReference>
<dbReference type="Proteomes" id="UP000801492">
    <property type="component" value="Unassembled WGS sequence"/>
</dbReference>
<proteinExistence type="predicted"/>
<reference evidence="3" key="1">
    <citation type="submission" date="2019-08" db="EMBL/GenBank/DDBJ databases">
        <title>The genome of the North American firefly Photinus pyralis.</title>
        <authorList>
            <consortium name="Photinus pyralis genome working group"/>
            <person name="Fallon T.R."/>
            <person name="Sander Lower S.E."/>
            <person name="Weng J.-K."/>
        </authorList>
    </citation>
    <scope>NUCLEOTIDE SEQUENCE</scope>
    <source>
        <strain evidence="3">TRF0915ILg1</strain>
        <tissue evidence="3">Whole body</tissue>
    </source>
</reference>
<dbReference type="EMBL" id="VTPC01008220">
    <property type="protein sequence ID" value="KAF2893140.1"/>
    <property type="molecule type" value="Genomic_DNA"/>
</dbReference>
<dbReference type="Pfam" id="PF05380">
    <property type="entry name" value="Peptidase_A17"/>
    <property type="match status" value="1"/>
</dbReference>
<accession>A0A8K0D1L8</accession>
<dbReference type="InterPro" id="IPR012337">
    <property type="entry name" value="RNaseH-like_sf"/>
</dbReference>
<sequence>KDVLTVNQDLIEAENEDFVVTKKRLLAAAQKMFGATGFTAPTTLMSNLWLEDLWEKQISWDAAVDDKIAVAFTSWVFDLLRLLKFEIPRWISLGSKGVEEYLQNVRYPNKKRSGELIVAEIEVAGKFIFRTIQKENFVNLQNKNIKGLNPFYNKCGVIRLKSRVSNRDDTNNYRFPIVLLAKHPVSESLIKLAHVETQSLLCLLCAEYCILGGRRTIRPVLRKCVICRRFDAKPFVIEPPPLPVDRVRNTVAFKITGVDFSARRDRPKILYGDNGTNFRGSGNAFVDLDWDQITRETLSQHIVWRFNPSSASWWSGFFERLVGLMKQLLRRLHGNVCLYYEERMTFLWDCEAVVNSGPLAYISNDPNDVDAFTAAMLRDNLRQRFRLEYLGQLKLLFRNRNSDSVKLGDIGLIGIDNVKGVEWPIGRVVELIAGKDGCTRLVRVKTKRGQLLRPVQRLFPLECNGDAWEKDEKEVEFGMDSTFTNVQPEVLEKGEVSSEMVQEESARANVSARSDKSRAPVQKVSVTRSGRVLKVPKRLID</sequence>
<feature type="domain" description="DUF5641" evidence="2">
    <location>
        <begin position="376"/>
        <end position="461"/>
    </location>
</feature>
<dbReference type="SUPFAM" id="SSF53098">
    <property type="entry name" value="Ribonuclease H-like"/>
    <property type="match status" value="1"/>
</dbReference>
<feature type="non-terminal residue" evidence="3">
    <location>
        <position position="541"/>
    </location>
</feature>
<evidence type="ECO:0000313" key="4">
    <source>
        <dbReference type="Proteomes" id="UP000801492"/>
    </source>
</evidence>
<keyword evidence="4" id="KW-1185">Reference proteome</keyword>
<dbReference type="InterPro" id="IPR036397">
    <property type="entry name" value="RNaseH_sf"/>
</dbReference>
<feature type="region of interest" description="Disordered" evidence="1">
    <location>
        <begin position="498"/>
        <end position="525"/>
    </location>
</feature>
<name>A0A8K0D1L8_IGNLU</name>
<comment type="caution">
    <text evidence="3">The sequence shown here is derived from an EMBL/GenBank/DDBJ whole genome shotgun (WGS) entry which is preliminary data.</text>
</comment>